<protein>
    <submittedName>
        <fullName evidence="4">Uncharacterized protein</fullName>
    </submittedName>
</protein>
<dbReference type="Pfam" id="PF13432">
    <property type="entry name" value="TPR_16"/>
    <property type="match status" value="1"/>
</dbReference>
<dbReference type="SUPFAM" id="SSF100950">
    <property type="entry name" value="NagB/RpiA/CoA transferase-like"/>
    <property type="match status" value="1"/>
</dbReference>
<dbReference type="Proteomes" id="UP001141552">
    <property type="component" value="Unassembled WGS sequence"/>
</dbReference>
<reference evidence="4" key="1">
    <citation type="submission" date="2022-02" db="EMBL/GenBank/DDBJ databases">
        <authorList>
            <person name="Henning P.M."/>
            <person name="McCubbin A.G."/>
            <person name="Shore J.S."/>
        </authorList>
    </citation>
    <scope>NUCLEOTIDE SEQUENCE</scope>
    <source>
        <strain evidence="4">F60SS</strain>
        <tissue evidence="4">Leaves</tissue>
    </source>
</reference>
<keyword evidence="5" id="KW-1185">Reference proteome</keyword>
<dbReference type="SMART" id="SM00028">
    <property type="entry name" value="TPR"/>
    <property type="match status" value="5"/>
</dbReference>
<dbReference type="InterPro" id="IPR042529">
    <property type="entry name" value="IF_2B-like_C"/>
</dbReference>
<evidence type="ECO:0000313" key="4">
    <source>
        <dbReference type="EMBL" id="KAJ4834126.1"/>
    </source>
</evidence>
<keyword evidence="2" id="KW-0802">TPR repeat</keyword>
<organism evidence="4 5">
    <name type="scientific">Turnera subulata</name>
    <dbReference type="NCBI Taxonomy" id="218843"/>
    <lineage>
        <taxon>Eukaryota</taxon>
        <taxon>Viridiplantae</taxon>
        <taxon>Streptophyta</taxon>
        <taxon>Embryophyta</taxon>
        <taxon>Tracheophyta</taxon>
        <taxon>Spermatophyta</taxon>
        <taxon>Magnoliopsida</taxon>
        <taxon>eudicotyledons</taxon>
        <taxon>Gunneridae</taxon>
        <taxon>Pentapetalae</taxon>
        <taxon>rosids</taxon>
        <taxon>fabids</taxon>
        <taxon>Malpighiales</taxon>
        <taxon>Passifloraceae</taxon>
        <taxon>Turnera</taxon>
    </lineage>
</organism>
<dbReference type="InterPro" id="IPR037171">
    <property type="entry name" value="NagB/RpiA_transferase-like"/>
</dbReference>
<evidence type="ECO:0000256" key="1">
    <source>
        <dbReference type="ARBA" id="ARBA00007251"/>
    </source>
</evidence>
<evidence type="ECO:0000256" key="3">
    <source>
        <dbReference type="RuleBase" id="RU003814"/>
    </source>
</evidence>
<feature type="repeat" description="TPR" evidence="2">
    <location>
        <begin position="560"/>
        <end position="593"/>
    </location>
</feature>
<dbReference type="PROSITE" id="PS50005">
    <property type="entry name" value="TPR"/>
    <property type="match status" value="1"/>
</dbReference>
<comment type="similarity">
    <text evidence="1 3">Belongs to the eIF-2B alpha/beta/delta subunits family.</text>
</comment>
<dbReference type="PANTHER" id="PTHR44102">
    <property type="entry name" value="PROTEIN NPG1"/>
    <property type="match status" value="1"/>
</dbReference>
<dbReference type="PANTHER" id="PTHR44102:SF1">
    <property type="entry name" value="OS10G0471400 PROTEIN"/>
    <property type="match status" value="1"/>
</dbReference>
<dbReference type="InterPro" id="IPR000649">
    <property type="entry name" value="IF-2B-related"/>
</dbReference>
<sequence>MTLKKWTTRWGFNIKARLSKMMKCIRSGEQLRIDDTAASSESLATRDYSASGYSSRAGEIDPKLDNSNIEEAESSLRESGYLNYEEARALLGRLEYQKGNIEAALHVFEGIDIASVTSKMKVSLSRRCEQNRRRSQNCKLREVLDKAVELLPELWKLARAPQEAILSYRRALIYHWNLEIETKAKLEKEFAVFLLYSGTDASPPTLRSQMEGSFVPRNNVEEAVLLLLILLGKFAHGRIGWDPAIMDHLSFALSVSGELNALAHQVEKLLPGIMERRERYCTLALCYYGEGEDMVALNVLRNMLNNRDNPDCILELLLASKICAENITCVEEGVTYARKVLSELHGRCSQMISAANYLLGLLLSCQSRLVASDSARTLKQSEALESFESAEKMMREKDPDILFNLSLENAEQRKLDVALHYAKQLLKLEAGSMVRSYILLARILSAQKRYIDAETVINAALDQTGKWHQGELLRTKAKLKIAQGQLRSAIETYTRLLAIVQVRTKNLSPEKKFLKSRGQHDRKLEMETWHDLANVYTSLSQWRDAEVCLSKSKAISPYSASRWHSTGMLYEAKGLHQDALKAFRAALDVEPSHVPSLISTARILRRLGSESIPIIRGFLTDALRLEKTNHSAWYNLGLVYEVDVSASAVDVAECFEAAALLEESAPVEGSQATAKATAELLRTVLSQQRVPQDNQAATLIEAVKTAGEQLIAANPVELAVGNIVRRVLHIIRVEDLSDVKNAVEGLALSAGTTDYGVDAECEDTGIPSLARNSSCQPSLHNLLDRMPDSGMSPQFCAVRNNRKLKHDVISAVNELVEDIDTCHEQIAEQSVELIHQNSYCVSVAASHLHRSNYVTMFSSEVILTFGWSRTVMKFLHAAKAKRRSFQVFVAEGAPGYRGHSLAKDLVARGLQTTLITDSAIFAMISRVNMVIVGVHAVMANGGVVGPVGLHMVALAAQKHAVPFVVLAGTHKLCPLYPQNPEILPQEMRSPSELLHFGEFSDCMDFGIGSGTPLLHVINPAFEYVPPELVSLIVTETYTCDRSCRTGKTVLCSIL</sequence>
<evidence type="ECO:0000256" key="2">
    <source>
        <dbReference type="PROSITE-ProRule" id="PRU00339"/>
    </source>
</evidence>
<dbReference type="InterPro" id="IPR011990">
    <property type="entry name" value="TPR-like_helical_dom_sf"/>
</dbReference>
<dbReference type="Gene3D" id="3.40.50.10470">
    <property type="entry name" value="Translation initiation factor eif-2b, domain 2"/>
    <property type="match status" value="1"/>
</dbReference>
<dbReference type="Gene3D" id="1.25.40.10">
    <property type="entry name" value="Tetratricopeptide repeat domain"/>
    <property type="match status" value="2"/>
</dbReference>
<dbReference type="InterPro" id="IPR043376">
    <property type="entry name" value="NPG1-like"/>
</dbReference>
<proteinExistence type="inferred from homology"/>
<dbReference type="FunFam" id="3.40.50.10470:FF:000005">
    <property type="entry name" value="translation initiation factor eIF-2B subunit beta"/>
    <property type="match status" value="1"/>
</dbReference>
<reference evidence="4" key="2">
    <citation type="journal article" date="2023" name="Plants (Basel)">
        <title>Annotation of the Turnera subulata (Passifloraceae) Draft Genome Reveals the S-Locus Evolved after the Divergence of Turneroideae from Passifloroideae in a Stepwise Manner.</title>
        <authorList>
            <person name="Henning P.M."/>
            <person name="Roalson E.H."/>
            <person name="Mir W."/>
            <person name="McCubbin A.G."/>
            <person name="Shore J.S."/>
        </authorList>
    </citation>
    <scope>NUCLEOTIDE SEQUENCE</scope>
    <source>
        <strain evidence="4">F60SS</strain>
    </source>
</reference>
<evidence type="ECO:0000313" key="5">
    <source>
        <dbReference type="Proteomes" id="UP001141552"/>
    </source>
</evidence>
<comment type="caution">
    <text evidence="4">The sequence shown here is derived from an EMBL/GenBank/DDBJ whole genome shotgun (WGS) entry which is preliminary data.</text>
</comment>
<dbReference type="InterPro" id="IPR019734">
    <property type="entry name" value="TPR_rpt"/>
</dbReference>
<dbReference type="Pfam" id="PF01008">
    <property type="entry name" value="IF-2B"/>
    <property type="match status" value="1"/>
</dbReference>
<name>A0A9Q0FPJ8_9ROSI</name>
<dbReference type="OrthoDB" id="29013at2759"/>
<accession>A0A9Q0FPJ8</accession>
<dbReference type="AlphaFoldDB" id="A0A9Q0FPJ8"/>
<dbReference type="EMBL" id="JAKUCV010004776">
    <property type="protein sequence ID" value="KAJ4834126.1"/>
    <property type="molecule type" value="Genomic_DNA"/>
</dbReference>
<dbReference type="SUPFAM" id="SSF48452">
    <property type="entry name" value="TPR-like"/>
    <property type="match status" value="2"/>
</dbReference>
<gene>
    <name evidence="4" type="ORF">Tsubulata_012611</name>
</gene>